<dbReference type="Gene3D" id="3.30.70.270">
    <property type="match status" value="1"/>
</dbReference>
<dbReference type="CDD" id="cd06225">
    <property type="entry name" value="HAMP"/>
    <property type="match status" value="1"/>
</dbReference>
<dbReference type="InterPro" id="IPR003660">
    <property type="entry name" value="HAMP_dom"/>
</dbReference>
<dbReference type="InterPro" id="IPR037522">
    <property type="entry name" value="HD_GYP_dom"/>
</dbReference>
<evidence type="ECO:0000259" key="3">
    <source>
        <dbReference type="PROSITE" id="PS50887"/>
    </source>
</evidence>
<keyword evidence="5" id="KW-0378">Hydrolase</keyword>
<accession>A0A1V4ICE2</accession>
<feature type="domain" description="HAMP" evidence="2">
    <location>
        <begin position="288"/>
        <end position="341"/>
    </location>
</feature>
<evidence type="ECO:0000313" key="6">
    <source>
        <dbReference type="Proteomes" id="UP000191056"/>
    </source>
</evidence>
<dbReference type="SUPFAM" id="SSF109604">
    <property type="entry name" value="HD-domain/PDEase-like"/>
    <property type="match status" value="1"/>
</dbReference>
<keyword evidence="1" id="KW-0472">Membrane</keyword>
<dbReference type="InterPro" id="IPR043128">
    <property type="entry name" value="Rev_trsase/Diguanyl_cyclase"/>
</dbReference>
<dbReference type="SMART" id="SM00471">
    <property type="entry name" value="HDc"/>
    <property type="match status" value="1"/>
</dbReference>
<keyword evidence="1" id="KW-0812">Transmembrane</keyword>
<evidence type="ECO:0000259" key="2">
    <source>
        <dbReference type="PROSITE" id="PS50885"/>
    </source>
</evidence>
<dbReference type="Gene3D" id="6.10.340.10">
    <property type="match status" value="1"/>
</dbReference>
<dbReference type="Gene3D" id="1.10.3210.10">
    <property type="entry name" value="Hypothetical protein af1432"/>
    <property type="match status" value="1"/>
</dbReference>
<dbReference type="InterPro" id="IPR003607">
    <property type="entry name" value="HD/PDEase_dom"/>
</dbReference>
<feature type="transmembrane region" description="Helical" evidence="1">
    <location>
        <begin position="267"/>
        <end position="291"/>
    </location>
</feature>
<dbReference type="OrthoDB" id="9804747at2"/>
<dbReference type="Pfam" id="PF00990">
    <property type="entry name" value="GGDEF"/>
    <property type="match status" value="1"/>
</dbReference>
<evidence type="ECO:0000256" key="1">
    <source>
        <dbReference type="SAM" id="Phobius"/>
    </source>
</evidence>
<name>A0A1V4ICE2_9CLOT</name>
<feature type="transmembrane region" description="Helical" evidence="1">
    <location>
        <begin position="7"/>
        <end position="33"/>
    </location>
</feature>
<dbReference type="InterPro" id="IPR052020">
    <property type="entry name" value="Cyclic_di-GMP/3'3'-cGAMP_PDE"/>
</dbReference>
<organism evidence="5 6">
    <name type="scientific">Clostridium chromiireducens</name>
    <dbReference type="NCBI Taxonomy" id="225345"/>
    <lineage>
        <taxon>Bacteria</taxon>
        <taxon>Bacillati</taxon>
        <taxon>Bacillota</taxon>
        <taxon>Clostridia</taxon>
        <taxon>Eubacteriales</taxon>
        <taxon>Clostridiaceae</taxon>
        <taxon>Clostridium</taxon>
    </lineage>
</organism>
<dbReference type="Proteomes" id="UP000191056">
    <property type="component" value="Unassembled WGS sequence"/>
</dbReference>
<protein>
    <submittedName>
        <fullName evidence="5">Cyclic di-GMP phosphodiesterase response regulator RpfG</fullName>
        <ecNumber evidence="5">3.1.4.52</ecNumber>
    </submittedName>
</protein>
<dbReference type="CDD" id="cd01949">
    <property type="entry name" value="GGDEF"/>
    <property type="match status" value="1"/>
</dbReference>
<dbReference type="CDD" id="cd00077">
    <property type="entry name" value="HDc"/>
    <property type="match status" value="1"/>
</dbReference>
<comment type="caution">
    <text evidence="5">The sequence shown here is derived from an EMBL/GenBank/DDBJ whole genome shotgun (WGS) entry which is preliminary data.</text>
</comment>
<dbReference type="PANTHER" id="PTHR45228:SF1">
    <property type="entry name" value="CYCLIC DI-GMP PHOSPHODIESTERASE TM_0186"/>
    <property type="match status" value="1"/>
</dbReference>
<keyword evidence="6" id="KW-1185">Reference proteome</keyword>
<dbReference type="EC" id="3.1.4.52" evidence="5"/>
<dbReference type="PROSITE" id="PS50887">
    <property type="entry name" value="GGDEF"/>
    <property type="match status" value="1"/>
</dbReference>
<dbReference type="AlphaFoldDB" id="A0A1V4ICE2"/>
<dbReference type="GO" id="GO:0016020">
    <property type="term" value="C:membrane"/>
    <property type="evidence" value="ECO:0007669"/>
    <property type="project" value="InterPro"/>
</dbReference>
<dbReference type="PROSITE" id="PS50885">
    <property type="entry name" value="HAMP"/>
    <property type="match status" value="1"/>
</dbReference>
<evidence type="ECO:0000313" key="5">
    <source>
        <dbReference type="EMBL" id="OPJ57651.1"/>
    </source>
</evidence>
<dbReference type="PROSITE" id="PS51832">
    <property type="entry name" value="HD_GYP"/>
    <property type="match status" value="1"/>
</dbReference>
<dbReference type="GO" id="GO:0007165">
    <property type="term" value="P:signal transduction"/>
    <property type="evidence" value="ECO:0007669"/>
    <property type="project" value="InterPro"/>
</dbReference>
<dbReference type="Pfam" id="PF05228">
    <property type="entry name" value="CHASE4"/>
    <property type="match status" value="1"/>
</dbReference>
<dbReference type="InterPro" id="IPR007892">
    <property type="entry name" value="CHASE4"/>
</dbReference>
<proteinExistence type="predicted"/>
<dbReference type="InterPro" id="IPR000160">
    <property type="entry name" value="GGDEF_dom"/>
</dbReference>
<dbReference type="STRING" id="225345.CLCHR_43070"/>
<feature type="domain" description="GGDEF" evidence="3">
    <location>
        <begin position="374"/>
        <end position="503"/>
    </location>
</feature>
<dbReference type="EMBL" id="MZGT01000089">
    <property type="protein sequence ID" value="OPJ57651.1"/>
    <property type="molecule type" value="Genomic_DNA"/>
</dbReference>
<dbReference type="SMART" id="SM00267">
    <property type="entry name" value="GGDEF"/>
    <property type="match status" value="1"/>
</dbReference>
<dbReference type="PANTHER" id="PTHR45228">
    <property type="entry name" value="CYCLIC DI-GMP PHOSPHODIESTERASE TM_0186-RELATED"/>
    <property type="match status" value="1"/>
</dbReference>
<evidence type="ECO:0000259" key="4">
    <source>
        <dbReference type="PROSITE" id="PS51832"/>
    </source>
</evidence>
<keyword evidence="1" id="KW-1133">Transmembrane helix</keyword>
<dbReference type="InterPro" id="IPR029787">
    <property type="entry name" value="Nucleotide_cyclase"/>
</dbReference>
<dbReference type="NCBIfam" id="TIGR00254">
    <property type="entry name" value="GGDEF"/>
    <property type="match status" value="1"/>
</dbReference>
<reference evidence="5 6" key="1">
    <citation type="submission" date="2017-03" db="EMBL/GenBank/DDBJ databases">
        <title>Genome sequence of Clostridium chromiireducens DSM 23318.</title>
        <authorList>
            <person name="Poehlein A."/>
            <person name="Daniel R."/>
        </authorList>
    </citation>
    <scope>NUCLEOTIDE SEQUENCE [LARGE SCALE GENOMIC DNA]</scope>
    <source>
        <strain evidence="5 6">DSM 23318</strain>
    </source>
</reference>
<feature type="domain" description="HD-GYP" evidence="4">
    <location>
        <begin position="495"/>
        <end position="683"/>
    </location>
</feature>
<dbReference type="RefSeq" id="WP_079441926.1">
    <property type="nucleotide sequence ID" value="NZ_JBLZIA010000007.1"/>
</dbReference>
<gene>
    <name evidence="5" type="primary">rpfG_15</name>
    <name evidence="5" type="ORF">CLCHR_43070</name>
</gene>
<sequence>MSIKYKMFLVAILTSISVIGVTILVFYFSYFGYIDNDNEQRIKRNFETIEYMFKNEENTLQRILVDLGEWDDTYKFVSEPSQEYIDSNLTDSTLKNFNLKNIIYLDNHGKMVYSKEYNIENGSSEEFVKRLLLNSKNFDKTDSQKTGLLCLKGKIYIIGILPVTSTNKQLESNGTIIMVREIDETLLEYIKNVTSEDLTITEAHQENYKYKETMNYINFDDNVISYNTKTLEANKTIKDINNENSISISIKSKSHSEEHINYFLRNFIFKMLCLISIIIAIDIIIVNKYILKRLSKLTSFMEEVGITKDTTLSINIEGKDEINKLANTTNKMLSEINSANKEIVFLNYTDILTGLNNRAYMEKIFRVMDDAKDINYHIIMGDINGLKLTNDAFGYLEGDRLLYLVSKILKESSETDDIISRWGGDAFIILIKNKTRDYTMKLMETIKDRCENETEFHFKISIALGSAGSYEEASNAESVMGLAEKRMYRNKLLEDRSVRSSTICSLLRTLHEKHSETKEHTMRIKDLSVKLGKRIGLSKEKLDELEILSTLHDIGKIGIPEHILMKPSKLTDEEWCIMKTHSEIGYRIASSTPELAHIANYILAHHERYDGTGYPNKLKGEEIPLLSRIISIADSYDVMTHKRVYKQAFEKEYVVEELKRCSGTQFDPILVKEFIALIEEKLI</sequence>
<dbReference type="GO" id="GO:0071111">
    <property type="term" value="F:cyclic-guanylate-specific phosphodiesterase activity"/>
    <property type="evidence" value="ECO:0007669"/>
    <property type="project" value="UniProtKB-EC"/>
</dbReference>
<dbReference type="SUPFAM" id="SSF55073">
    <property type="entry name" value="Nucleotide cyclase"/>
    <property type="match status" value="1"/>
</dbReference>
<dbReference type="Pfam" id="PF13487">
    <property type="entry name" value="HD_5"/>
    <property type="match status" value="1"/>
</dbReference>